<reference evidence="2 3" key="1">
    <citation type="submission" date="2018-06" db="EMBL/GenBank/DDBJ databases">
        <title>A transcriptomic atlas of mushroom development highlights an independent origin of complex multicellularity.</title>
        <authorList>
            <consortium name="DOE Joint Genome Institute"/>
            <person name="Krizsan K."/>
            <person name="Almasi E."/>
            <person name="Merenyi Z."/>
            <person name="Sahu N."/>
            <person name="Viragh M."/>
            <person name="Koszo T."/>
            <person name="Mondo S."/>
            <person name="Kiss B."/>
            <person name="Balint B."/>
            <person name="Kues U."/>
            <person name="Barry K."/>
            <person name="Hegedus J.C."/>
            <person name="Henrissat B."/>
            <person name="Johnson J."/>
            <person name="Lipzen A."/>
            <person name="Ohm R."/>
            <person name="Nagy I."/>
            <person name="Pangilinan J."/>
            <person name="Yan J."/>
            <person name="Xiong Y."/>
            <person name="Grigoriev I.V."/>
            <person name="Hibbett D.S."/>
            <person name="Nagy L.G."/>
        </authorList>
    </citation>
    <scope>NUCLEOTIDE SEQUENCE [LARGE SCALE GENOMIC DNA]</scope>
    <source>
        <strain evidence="2 3">SZMC22713</strain>
    </source>
</reference>
<gene>
    <name evidence="2" type="ORF">BD410DRAFT_729718</name>
</gene>
<feature type="chain" id="PRO_5021248281" description="Carbohydrate-binding module family 19 domain-containing protein" evidence="1">
    <location>
        <begin position="20"/>
        <end position="119"/>
    </location>
</feature>
<dbReference type="AlphaFoldDB" id="A0A4Y7PRJ9"/>
<dbReference type="EMBL" id="ML170218">
    <property type="protein sequence ID" value="TDL17661.1"/>
    <property type="molecule type" value="Genomic_DNA"/>
</dbReference>
<proteinExistence type="predicted"/>
<dbReference type="Proteomes" id="UP000294933">
    <property type="component" value="Unassembled WGS sequence"/>
</dbReference>
<dbReference type="OrthoDB" id="2362516at2759"/>
<evidence type="ECO:0000313" key="2">
    <source>
        <dbReference type="EMBL" id="TDL17661.1"/>
    </source>
</evidence>
<feature type="non-terminal residue" evidence="2">
    <location>
        <position position="119"/>
    </location>
</feature>
<keyword evidence="1" id="KW-0732">Signal</keyword>
<name>A0A4Y7PRJ9_9AGAM</name>
<evidence type="ECO:0008006" key="4">
    <source>
        <dbReference type="Google" id="ProtNLM"/>
    </source>
</evidence>
<evidence type="ECO:0000313" key="3">
    <source>
        <dbReference type="Proteomes" id="UP000294933"/>
    </source>
</evidence>
<dbReference type="VEuPathDB" id="FungiDB:BD410DRAFT_729718"/>
<sequence length="119" mass="12264">MTRLSCLILSIALVAPTLAAPMSNKLLSTSDLLQNGHEAQMLNAQFATASPSDSCNGTENACIDGQFAQCSSGAWVLTDCPGNLQCFALPLVNKKGTTITCDSKSDAAARIKQTGAKGG</sequence>
<feature type="signal peptide" evidence="1">
    <location>
        <begin position="1"/>
        <end position="19"/>
    </location>
</feature>
<keyword evidence="3" id="KW-1185">Reference proteome</keyword>
<protein>
    <recommendedName>
        <fullName evidence="4">Carbohydrate-binding module family 19 domain-containing protein</fullName>
    </recommendedName>
</protein>
<organism evidence="2 3">
    <name type="scientific">Rickenella mellea</name>
    <dbReference type="NCBI Taxonomy" id="50990"/>
    <lineage>
        <taxon>Eukaryota</taxon>
        <taxon>Fungi</taxon>
        <taxon>Dikarya</taxon>
        <taxon>Basidiomycota</taxon>
        <taxon>Agaricomycotina</taxon>
        <taxon>Agaricomycetes</taxon>
        <taxon>Hymenochaetales</taxon>
        <taxon>Rickenellaceae</taxon>
        <taxon>Rickenella</taxon>
    </lineage>
</organism>
<evidence type="ECO:0000256" key="1">
    <source>
        <dbReference type="SAM" id="SignalP"/>
    </source>
</evidence>
<accession>A0A4Y7PRJ9</accession>